<name>A0ACC0GK97_9ERIC</name>
<comment type="caution">
    <text evidence="1">The sequence shown here is derived from an EMBL/GenBank/DDBJ whole genome shotgun (WGS) entry which is preliminary data.</text>
</comment>
<reference evidence="1 2" key="1">
    <citation type="journal article" date="2022" name="Plant J.">
        <title>Chromosome-level genome of Camellia lanceoleosa provides a valuable resource for understanding genome evolution and self-incompatibility.</title>
        <authorList>
            <person name="Gong W."/>
            <person name="Xiao S."/>
            <person name="Wang L."/>
            <person name="Liao Z."/>
            <person name="Chang Y."/>
            <person name="Mo W."/>
            <person name="Hu G."/>
            <person name="Li W."/>
            <person name="Zhao G."/>
            <person name="Zhu H."/>
            <person name="Hu X."/>
            <person name="Ji K."/>
            <person name="Xiang X."/>
            <person name="Song Q."/>
            <person name="Yuan D."/>
            <person name="Jin S."/>
            <person name="Zhang L."/>
        </authorList>
    </citation>
    <scope>NUCLEOTIDE SEQUENCE [LARGE SCALE GENOMIC DNA]</scope>
    <source>
        <strain evidence="1">SQ_2022a</strain>
    </source>
</reference>
<proteinExistence type="predicted"/>
<gene>
    <name evidence="1" type="ORF">LOK49_LG09G02050</name>
</gene>
<accession>A0ACC0GK97</accession>
<dbReference type="Proteomes" id="UP001060215">
    <property type="component" value="Chromosome 8"/>
</dbReference>
<evidence type="ECO:0000313" key="1">
    <source>
        <dbReference type="EMBL" id="KAI8001593.1"/>
    </source>
</evidence>
<evidence type="ECO:0000313" key="2">
    <source>
        <dbReference type="Proteomes" id="UP001060215"/>
    </source>
</evidence>
<dbReference type="EMBL" id="CM045765">
    <property type="protein sequence ID" value="KAI8001593.1"/>
    <property type="molecule type" value="Genomic_DNA"/>
</dbReference>
<keyword evidence="2" id="KW-1185">Reference proteome</keyword>
<organism evidence="1 2">
    <name type="scientific">Camellia lanceoleosa</name>
    <dbReference type="NCBI Taxonomy" id="1840588"/>
    <lineage>
        <taxon>Eukaryota</taxon>
        <taxon>Viridiplantae</taxon>
        <taxon>Streptophyta</taxon>
        <taxon>Embryophyta</taxon>
        <taxon>Tracheophyta</taxon>
        <taxon>Spermatophyta</taxon>
        <taxon>Magnoliopsida</taxon>
        <taxon>eudicotyledons</taxon>
        <taxon>Gunneridae</taxon>
        <taxon>Pentapetalae</taxon>
        <taxon>asterids</taxon>
        <taxon>Ericales</taxon>
        <taxon>Theaceae</taxon>
        <taxon>Camellia</taxon>
    </lineage>
</organism>
<protein>
    <submittedName>
        <fullName evidence="1">Phospholipase A1-IIgamma</fullName>
    </submittedName>
</protein>
<sequence>MAKLGKRDIVIAWRGTIQPLEWANKLQVLLVSPSKIIGEQDDHTKALAEIRRLVEEYQNEKISITVVGHNLGAAIVTLNAFNIAANEFNIPRNQPDMACPVATFMFASPRVGDSDFKKVTSELKNLHILRIRNALDIVPKVPFIGYKNVGEKLAINTTKLEYLKHPGNLQSWHNLEAYLHGVAGTK</sequence>